<accession>A0A2W5SF99</accession>
<dbReference type="NCBIfam" id="TIGR03177">
    <property type="entry name" value="pilus_cpaB"/>
    <property type="match status" value="1"/>
</dbReference>
<dbReference type="Pfam" id="PF16976">
    <property type="entry name" value="RcpC"/>
    <property type="match status" value="1"/>
</dbReference>
<reference evidence="2 3" key="1">
    <citation type="submission" date="2017-08" db="EMBL/GenBank/DDBJ databases">
        <title>Infants hospitalized years apart are colonized by the same room-sourced microbial strains.</title>
        <authorList>
            <person name="Brooks B."/>
            <person name="Olm M.R."/>
            <person name="Firek B.A."/>
            <person name="Baker R."/>
            <person name="Thomas B.C."/>
            <person name="Morowitz M.J."/>
            <person name="Banfield J.F."/>
        </authorList>
    </citation>
    <scope>NUCLEOTIDE SEQUENCE [LARGE SCALE GENOMIC DNA]</scope>
    <source>
        <strain evidence="2">S2_003_000_R2_11</strain>
    </source>
</reference>
<dbReference type="InterPro" id="IPR013974">
    <property type="entry name" value="SAF"/>
</dbReference>
<dbReference type="EMBL" id="QFQS01000001">
    <property type="protein sequence ID" value="PZR00537.1"/>
    <property type="molecule type" value="Genomic_DNA"/>
</dbReference>
<dbReference type="SMART" id="SM00858">
    <property type="entry name" value="SAF"/>
    <property type="match status" value="1"/>
</dbReference>
<protein>
    <submittedName>
        <fullName evidence="2">Flp pilus assembly protein CpaB</fullName>
    </submittedName>
</protein>
<gene>
    <name evidence="2" type="primary">cpaB</name>
    <name evidence="2" type="ORF">DI533_08255</name>
</gene>
<dbReference type="CDD" id="cd11614">
    <property type="entry name" value="SAF_CpaB_FlgA_like"/>
    <property type="match status" value="1"/>
</dbReference>
<dbReference type="Proteomes" id="UP000248975">
    <property type="component" value="Unassembled WGS sequence"/>
</dbReference>
<comment type="caution">
    <text evidence="2">The sequence shown here is derived from an EMBL/GenBank/DDBJ whole genome shotgun (WGS) entry which is preliminary data.</text>
</comment>
<feature type="domain" description="SAF" evidence="1">
    <location>
        <begin position="48"/>
        <end position="115"/>
    </location>
</feature>
<evidence type="ECO:0000313" key="2">
    <source>
        <dbReference type="EMBL" id="PZR00537.1"/>
    </source>
</evidence>
<organism evidence="2 3">
    <name type="scientific">Cereibacter sphaeroides</name>
    <name type="common">Rhodobacter sphaeroides</name>
    <dbReference type="NCBI Taxonomy" id="1063"/>
    <lineage>
        <taxon>Bacteria</taxon>
        <taxon>Pseudomonadati</taxon>
        <taxon>Pseudomonadota</taxon>
        <taxon>Alphaproteobacteria</taxon>
        <taxon>Rhodobacterales</taxon>
        <taxon>Paracoccaceae</taxon>
        <taxon>Cereibacter</taxon>
    </lineage>
</organism>
<evidence type="ECO:0000313" key="3">
    <source>
        <dbReference type="Proteomes" id="UP000248975"/>
    </source>
</evidence>
<evidence type="ECO:0000259" key="1">
    <source>
        <dbReference type="SMART" id="SM00858"/>
    </source>
</evidence>
<dbReference type="InterPro" id="IPR017592">
    <property type="entry name" value="Pilus_assmbl_Flp-typ_CpaB"/>
</dbReference>
<dbReference type="InterPro" id="IPR031571">
    <property type="entry name" value="RcpC_dom"/>
</dbReference>
<proteinExistence type="predicted"/>
<name>A0A2W5SF99_CERSP</name>
<dbReference type="AlphaFoldDB" id="A0A2W5SF99"/>
<sequence>MRMVFGLVLVLGLALAGFAVYMAQGFISNTQAQLAQERAMREKLGPLVEVYIVTKDLGYGDELKPEDVRQIPWPKAALPANAFTDEKVLFPVGAKSRLVLRQMEKFEPILTAKVTEPGEDAGITTRLSKGMRAFAISVDVSSGVSGFLRPDDTVDVYWTGSVSGSDGELTRLIETGIKLVAVDQSASTDNSTGTTIARTVTVQVTPQQVARLAQAQATGRLALSLVGTGDNEEVGAVDVDSKGLLGIEPEQAVVVEEEKVCTVKTRKGADVAEMPIPCTN</sequence>